<dbReference type="RefSeq" id="WP_188937711.1">
    <property type="nucleotide sequence ID" value="NZ_BMJC01000007.1"/>
</dbReference>
<evidence type="ECO:0000256" key="2">
    <source>
        <dbReference type="SAM" id="Phobius"/>
    </source>
</evidence>
<keyword evidence="2" id="KW-0812">Transmembrane</keyword>
<organism evidence="3 4">
    <name type="scientific">Puia dinghuensis</name>
    <dbReference type="NCBI Taxonomy" id="1792502"/>
    <lineage>
        <taxon>Bacteria</taxon>
        <taxon>Pseudomonadati</taxon>
        <taxon>Bacteroidota</taxon>
        <taxon>Chitinophagia</taxon>
        <taxon>Chitinophagales</taxon>
        <taxon>Chitinophagaceae</taxon>
        <taxon>Puia</taxon>
    </lineage>
</organism>
<feature type="transmembrane region" description="Helical" evidence="2">
    <location>
        <begin position="771"/>
        <end position="791"/>
    </location>
</feature>
<feature type="region of interest" description="Disordered" evidence="1">
    <location>
        <begin position="98"/>
        <end position="132"/>
    </location>
</feature>
<proteinExistence type="predicted"/>
<evidence type="ECO:0000256" key="1">
    <source>
        <dbReference type="SAM" id="MobiDB-lite"/>
    </source>
</evidence>
<keyword evidence="2" id="KW-1133">Transmembrane helix</keyword>
<dbReference type="Proteomes" id="UP000607559">
    <property type="component" value="Unassembled WGS sequence"/>
</dbReference>
<feature type="transmembrane region" description="Helical" evidence="2">
    <location>
        <begin position="650"/>
        <end position="669"/>
    </location>
</feature>
<sequence length="1231" mass="140408">MNLFTKSILFARRLSILYLFLGIFSIFFGIFYYRYIPGNQAELNSRGFRILNQLANNMTARNANLADAFSNIANCHCMPSEQKRLDQQIDEYIHFHTDTSGRRHQRRQDSLHLRRQDSLPDGPQLQFPPTEPPRLSYGIDSTDRAIIKIADFLEPVLAARDDLFDTYVVLHKDSSRQDSAHQLRVVYLKDKISASFAINVDSALSLQKNTDLSTTSTILIGGESYLLFYQPFQLAGSTLVLGGLISKAEYDRQVKSLPTSFVVGMILVILLGLTILPFLKVFFLSPRERLRKWDLLSLVLAIYLGCAVCILAGDYFLADFSAESLVESRLHKISIQLDNDIRQDLRLAGRQLESYIAAYRRLDGPLHLQKVLSYKDTDHIKKDAVDRLFTPTIYPLVTRVAWFDSTGMTMAKWNPYTFISPFSPVKDYSFFRQLCQKDPDDTSLVLTAGKSNITSEFQLYLARRLQEEIDTAADTNINALPLRSFGIVVAFNLHSGLHPVLPRGYGFCLVDTRTKGILMHSDARRNLSENLYAETDNNERVKYAIDLRAGAFVDDVRLYGSAYTFYVHPLAGQEVTLVVFYDKSSHFGNIFRMIHFGGESLLYLFLLFCLCLLLSTALANRPSKLSFEINPVEWVRPVHQNQPSYDFTQWYFRGLLAVGLVYSLLLPVFGLDIRIAFYISLLLPFYALWGFLASRRKVVPLFTPDDPVFTEWQCSSNWLPQRMRPNRNWGLRHWSVQLISCSPAVVITIVLLNWLIFRLIARPDWDHGRSVAMMVIFFQGLALALMVYRYWQVFISKRYLPGEAPGRSFSRLYVCSAYYSLLVLIVLPVLGILWYAWTVEKSQFIRSDELYIAGRNTVHQKSIARDIRINLKKTVLGQLEQKADFTNRLLYDSRYLDGETITGIPDGWRTMLAAPSVHDPDQPYIILLDELFLVTAGEYKSYSIDQRAADSTWIFKAPSSNNICLLQKVQRDSATGLGFTADSLLRDFQVCSPRNKSLFSFRDLGLFHWSLLLLAIVLFLMGIPRLIALTANRIFLLDFLRLPIPAGDNILDDFFPNGVFPVPNFLHGPSGQRLPVPDQEEHILHTMLDHQSTFKSIWKKLSGEERYFLFDFAGDRYTNYRDAGLLLRLLRKGILKYQNNECMLFAISFREFILQKRGSPAIKGLKEKYAVPGVWATIRIPALIIIAACAVMLVMTQESISHRITVALTSVGAIIPVVLELTKKFGSKGTA</sequence>
<feature type="transmembrane region" description="Helical" evidence="2">
    <location>
        <begin position="16"/>
        <end position="35"/>
    </location>
</feature>
<feature type="compositionally biased region" description="Basic and acidic residues" evidence="1">
    <location>
        <begin position="98"/>
        <end position="118"/>
    </location>
</feature>
<keyword evidence="4" id="KW-1185">Reference proteome</keyword>
<feature type="transmembrane region" description="Helical" evidence="2">
    <location>
        <begin position="601"/>
        <end position="619"/>
    </location>
</feature>
<evidence type="ECO:0000313" key="4">
    <source>
        <dbReference type="Proteomes" id="UP000607559"/>
    </source>
</evidence>
<evidence type="ECO:0000313" key="3">
    <source>
        <dbReference type="EMBL" id="GGB23474.1"/>
    </source>
</evidence>
<feature type="transmembrane region" description="Helical" evidence="2">
    <location>
        <begin position="1200"/>
        <end position="1219"/>
    </location>
</feature>
<reference evidence="3" key="2">
    <citation type="submission" date="2020-09" db="EMBL/GenBank/DDBJ databases">
        <authorList>
            <person name="Sun Q."/>
            <person name="Zhou Y."/>
        </authorList>
    </citation>
    <scope>NUCLEOTIDE SEQUENCE</scope>
    <source>
        <strain evidence="3">CGMCC 1.15448</strain>
    </source>
</reference>
<feature type="transmembrane region" description="Helical" evidence="2">
    <location>
        <begin position="675"/>
        <end position="692"/>
    </location>
</feature>
<dbReference type="AlphaFoldDB" id="A0A8J2UIU5"/>
<reference evidence="3" key="1">
    <citation type="journal article" date="2014" name="Int. J. Syst. Evol. Microbiol.">
        <title>Complete genome sequence of Corynebacterium casei LMG S-19264T (=DSM 44701T), isolated from a smear-ripened cheese.</title>
        <authorList>
            <consortium name="US DOE Joint Genome Institute (JGI-PGF)"/>
            <person name="Walter F."/>
            <person name="Albersmeier A."/>
            <person name="Kalinowski J."/>
            <person name="Ruckert C."/>
        </authorList>
    </citation>
    <scope>NUCLEOTIDE SEQUENCE</scope>
    <source>
        <strain evidence="3">CGMCC 1.15448</strain>
    </source>
</reference>
<feature type="transmembrane region" description="Helical" evidence="2">
    <location>
        <begin position="812"/>
        <end position="837"/>
    </location>
</feature>
<name>A0A8J2UIU5_9BACT</name>
<feature type="transmembrane region" description="Helical" evidence="2">
    <location>
        <begin position="1173"/>
        <end position="1194"/>
    </location>
</feature>
<feature type="transmembrane region" description="Helical" evidence="2">
    <location>
        <begin position="734"/>
        <end position="756"/>
    </location>
</feature>
<protein>
    <recommendedName>
        <fullName evidence="5">Cache domain-containing protein</fullName>
    </recommendedName>
</protein>
<evidence type="ECO:0008006" key="5">
    <source>
        <dbReference type="Google" id="ProtNLM"/>
    </source>
</evidence>
<accession>A0A8J2UIU5</accession>
<feature type="transmembrane region" description="Helical" evidence="2">
    <location>
        <begin position="261"/>
        <end position="283"/>
    </location>
</feature>
<feature type="transmembrane region" description="Helical" evidence="2">
    <location>
        <begin position="295"/>
        <end position="318"/>
    </location>
</feature>
<dbReference type="EMBL" id="BMJC01000007">
    <property type="protein sequence ID" value="GGB23474.1"/>
    <property type="molecule type" value="Genomic_DNA"/>
</dbReference>
<gene>
    <name evidence="3" type="ORF">GCM10011511_54170</name>
</gene>
<feature type="transmembrane region" description="Helical" evidence="2">
    <location>
        <begin position="1006"/>
        <end position="1027"/>
    </location>
</feature>
<comment type="caution">
    <text evidence="3">The sequence shown here is derived from an EMBL/GenBank/DDBJ whole genome shotgun (WGS) entry which is preliminary data.</text>
</comment>
<keyword evidence="2" id="KW-0472">Membrane</keyword>